<organism evidence="1 2">
    <name type="scientific">Nephila pilipes</name>
    <name type="common">Giant wood spider</name>
    <name type="synonym">Nephila maculata</name>
    <dbReference type="NCBI Taxonomy" id="299642"/>
    <lineage>
        <taxon>Eukaryota</taxon>
        <taxon>Metazoa</taxon>
        <taxon>Ecdysozoa</taxon>
        <taxon>Arthropoda</taxon>
        <taxon>Chelicerata</taxon>
        <taxon>Arachnida</taxon>
        <taxon>Araneae</taxon>
        <taxon>Araneomorphae</taxon>
        <taxon>Entelegynae</taxon>
        <taxon>Araneoidea</taxon>
        <taxon>Nephilidae</taxon>
        <taxon>Nephila</taxon>
    </lineage>
</organism>
<evidence type="ECO:0000313" key="1">
    <source>
        <dbReference type="EMBL" id="GFU32738.1"/>
    </source>
</evidence>
<dbReference type="Proteomes" id="UP000887013">
    <property type="component" value="Unassembled WGS sequence"/>
</dbReference>
<dbReference type="EMBL" id="BMAW01033969">
    <property type="protein sequence ID" value="GFU32738.1"/>
    <property type="molecule type" value="Genomic_DNA"/>
</dbReference>
<sequence length="85" mass="9810">MILKPFEFREASHTTGITYDNGEENFQHYNYIGQPSFKSVLKYKHNGPQSQQKNLSSLSGHKIESVITFQCAEESHRFQPPPKPQ</sequence>
<evidence type="ECO:0000313" key="2">
    <source>
        <dbReference type="Proteomes" id="UP000887013"/>
    </source>
</evidence>
<proteinExistence type="predicted"/>
<keyword evidence="2" id="KW-1185">Reference proteome</keyword>
<name>A0A8X6UMY7_NEPPI</name>
<accession>A0A8X6UMY7</accession>
<protein>
    <submittedName>
        <fullName evidence="1">Uncharacterized protein</fullName>
    </submittedName>
</protein>
<comment type="caution">
    <text evidence="1">The sequence shown here is derived from an EMBL/GenBank/DDBJ whole genome shotgun (WGS) entry which is preliminary data.</text>
</comment>
<reference evidence="1" key="1">
    <citation type="submission" date="2020-08" db="EMBL/GenBank/DDBJ databases">
        <title>Multicomponent nature underlies the extraordinary mechanical properties of spider dragline silk.</title>
        <authorList>
            <person name="Kono N."/>
            <person name="Nakamura H."/>
            <person name="Mori M."/>
            <person name="Yoshida Y."/>
            <person name="Ohtoshi R."/>
            <person name="Malay A.D."/>
            <person name="Moran D.A.P."/>
            <person name="Tomita M."/>
            <person name="Numata K."/>
            <person name="Arakawa K."/>
        </authorList>
    </citation>
    <scope>NUCLEOTIDE SEQUENCE</scope>
</reference>
<dbReference type="AlphaFoldDB" id="A0A8X6UMY7"/>
<gene>
    <name evidence="1" type="ORF">NPIL_182641</name>
</gene>